<sequence length="196" mass="21510">MGPMRGLKKRKNQEKRHGENGSSASGPNSKTQAEAKSSQLSDHSRVSKSFDNPIHFGLPSPFNISTYSNGSNSSSLGFNPATEAFSSPVGNTPHEFRHDEQELFERNEIGSSGSDSGNGGIGGGGSSRRVEGGFQIRILSGVIVAKFDSRFYGRFSNEKRNPISSYDAKSVEERSVLRREMNPMEEMVRWIYLVEG</sequence>
<evidence type="ECO:0000313" key="3">
    <source>
        <dbReference type="Proteomes" id="UP001497480"/>
    </source>
</evidence>
<keyword evidence="3" id="KW-1185">Reference proteome</keyword>
<dbReference type="AlphaFoldDB" id="A0AAV1X5U5"/>
<protein>
    <submittedName>
        <fullName evidence="2">Uncharacterized protein</fullName>
    </submittedName>
</protein>
<accession>A0AAV1X5U5</accession>
<dbReference type="EMBL" id="CAXHTB010000012">
    <property type="protein sequence ID" value="CAL0317005.1"/>
    <property type="molecule type" value="Genomic_DNA"/>
</dbReference>
<dbReference type="Proteomes" id="UP001497480">
    <property type="component" value="Unassembled WGS sequence"/>
</dbReference>
<feature type="compositionally biased region" description="Basic residues" evidence="1">
    <location>
        <begin position="1"/>
        <end position="14"/>
    </location>
</feature>
<evidence type="ECO:0000313" key="2">
    <source>
        <dbReference type="EMBL" id="CAL0317005.1"/>
    </source>
</evidence>
<feature type="region of interest" description="Disordered" evidence="1">
    <location>
        <begin position="1"/>
        <end position="52"/>
    </location>
</feature>
<evidence type="ECO:0000256" key="1">
    <source>
        <dbReference type="SAM" id="MobiDB-lite"/>
    </source>
</evidence>
<feature type="region of interest" description="Disordered" evidence="1">
    <location>
        <begin position="108"/>
        <end position="127"/>
    </location>
</feature>
<proteinExistence type="predicted"/>
<feature type="compositionally biased region" description="Gly residues" evidence="1">
    <location>
        <begin position="116"/>
        <end position="126"/>
    </location>
</feature>
<reference evidence="2 3" key="1">
    <citation type="submission" date="2024-03" db="EMBL/GenBank/DDBJ databases">
        <authorList>
            <person name="Martinez-Hernandez J."/>
        </authorList>
    </citation>
    <scope>NUCLEOTIDE SEQUENCE [LARGE SCALE GENOMIC DNA]</scope>
</reference>
<gene>
    <name evidence="2" type="ORF">LLUT_LOCUS18065</name>
</gene>
<name>A0AAV1X5U5_LUPLU</name>
<feature type="compositionally biased region" description="Polar residues" evidence="1">
    <location>
        <begin position="20"/>
        <end position="41"/>
    </location>
</feature>
<organism evidence="2 3">
    <name type="scientific">Lupinus luteus</name>
    <name type="common">European yellow lupine</name>
    <dbReference type="NCBI Taxonomy" id="3873"/>
    <lineage>
        <taxon>Eukaryota</taxon>
        <taxon>Viridiplantae</taxon>
        <taxon>Streptophyta</taxon>
        <taxon>Embryophyta</taxon>
        <taxon>Tracheophyta</taxon>
        <taxon>Spermatophyta</taxon>
        <taxon>Magnoliopsida</taxon>
        <taxon>eudicotyledons</taxon>
        <taxon>Gunneridae</taxon>
        <taxon>Pentapetalae</taxon>
        <taxon>rosids</taxon>
        <taxon>fabids</taxon>
        <taxon>Fabales</taxon>
        <taxon>Fabaceae</taxon>
        <taxon>Papilionoideae</taxon>
        <taxon>50 kb inversion clade</taxon>
        <taxon>genistoids sensu lato</taxon>
        <taxon>core genistoids</taxon>
        <taxon>Genisteae</taxon>
        <taxon>Lupinus</taxon>
    </lineage>
</organism>
<comment type="caution">
    <text evidence="2">The sequence shown here is derived from an EMBL/GenBank/DDBJ whole genome shotgun (WGS) entry which is preliminary data.</text>
</comment>